<protein>
    <submittedName>
        <fullName evidence="2">DUF3429 domain-containing protein</fullName>
    </submittedName>
</protein>
<name>A0ABX8ZS86_9SPHN</name>
<organism evidence="2 3">
    <name type="scientific">Qipengyuania aurantiaca</name>
    <dbReference type="NCBI Taxonomy" id="2867233"/>
    <lineage>
        <taxon>Bacteria</taxon>
        <taxon>Pseudomonadati</taxon>
        <taxon>Pseudomonadota</taxon>
        <taxon>Alphaproteobacteria</taxon>
        <taxon>Sphingomonadales</taxon>
        <taxon>Erythrobacteraceae</taxon>
        <taxon>Qipengyuania</taxon>
    </lineage>
</organism>
<dbReference type="EMBL" id="CP081295">
    <property type="protein sequence ID" value="QZD90457.1"/>
    <property type="molecule type" value="Genomic_DNA"/>
</dbReference>
<gene>
    <name evidence="2" type="ORF">K3148_03430</name>
</gene>
<accession>A0ABX8ZS86</accession>
<evidence type="ECO:0000256" key="1">
    <source>
        <dbReference type="SAM" id="Phobius"/>
    </source>
</evidence>
<proteinExistence type="predicted"/>
<keyword evidence="1" id="KW-0472">Membrane</keyword>
<dbReference type="Pfam" id="PF11911">
    <property type="entry name" value="DUF3429"/>
    <property type="match status" value="1"/>
</dbReference>
<reference evidence="2 3" key="1">
    <citation type="submission" date="2021-08" db="EMBL/GenBank/DDBJ databases">
        <title>Comparative Genomics Analysis of the Genus Qipengyuania Reveals Extensive Genetic Diversity and Metabolic Versatility, Including the Description of Fifteen Novel Species.</title>
        <authorList>
            <person name="Liu Y."/>
        </authorList>
    </citation>
    <scope>NUCLEOTIDE SEQUENCE [LARGE SCALE GENOMIC DNA]</scope>
    <source>
        <strain evidence="2 3">1NDH13</strain>
    </source>
</reference>
<feature type="transmembrane region" description="Helical" evidence="1">
    <location>
        <begin position="129"/>
        <end position="149"/>
    </location>
</feature>
<evidence type="ECO:0000313" key="2">
    <source>
        <dbReference type="EMBL" id="QZD90457.1"/>
    </source>
</evidence>
<dbReference type="InterPro" id="IPR021836">
    <property type="entry name" value="DUF3429"/>
</dbReference>
<sequence>MRKVPRWPRLLGLAGLLPQIALLGLAFSRSGELASAAPLLAGIYSALIFTFLGGTWWGIAATAPAAERRGGLGWVWVAAVVPSLLALAALGGWAIEMLALEALLVMMGAGLLLALLVDLRLASLAPRWWLALRAPLSLGLGLMTLAIAFA</sequence>
<keyword evidence="1" id="KW-1133">Transmembrane helix</keyword>
<evidence type="ECO:0000313" key="3">
    <source>
        <dbReference type="Proteomes" id="UP000824281"/>
    </source>
</evidence>
<feature type="transmembrane region" description="Helical" evidence="1">
    <location>
        <begin position="71"/>
        <end position="91"/>
    </location>
</feature>
<keyword evidence="3" id="KW-1185">Reference proteome</keyword>
<dbReference type="RefSeq" id="WP_221425925.1">
    <property type="nucleotide sequence ID" value="NZ_CP081295.1"/>
</dbReference>
<dbReference type="Proteomes" id="UP000824281">
    <property type="component" value="Chromosome"/>
</dbReference>
<keyword evidence="1" id="KW-0812">Transmembrane</keyword>
<feature type="transmembrane region" description="Helical" evidence="1">
    <location>
        <begin position="38"/>
        <end position="59"/>
    </location>
</feature>
<feature type="transmembrane region" description="Helical" evidence="1">
    <location>
        <begin position="97"/>
        <end position="117"/>
    </location>
</feature>